<dbReference type="Gene3D" id="3.30.230.90">
    <property type="match status" value="1"/>
</dbReference>
<organism evidence="2">
    <name type="scientific">Dissoconium aciculare CBS 342.82</name>
    <dbReference type="NCBI Taxonomy" id="1314786"/>
    <lineage>
        <taxon>Eukaryota</taxon>
        <taxon>Fungi</taxon>
        <taxon>Dikarya</taxon>
        <taxon>Ascomycota</taxon>
        <taxon>Pezizomycotina</taxon>
        <taxon>Dothideomycetes</taxon>
        <taxon>Dothideomycetidae</taxon>
        <taxon>Mycosphaerellales</taxon>
        <taxon>Dissoconiaceae</taxon>
        <taxon>Dissoconium</taxon>
    </lineage>
</organism>
<dbReference type="AlphaFoldDB" id="A0A6J3MHQ6"/>
<dbReference type="PANTHER" id="PTHR31051:SF1">
    <property type="entry name" value="PROTEASOME ASSEMBLY CHAPERONE 3"/>
    <property type="match status" value="1"/>
</dbReference>
<name>A0A6J3MHQ6_9PEZI</name>
<dbReference type="InterPro" id="IPR053720">
    <property type="entry name" value="Psm_Assembly_Chaperone"/>
</dbReference>
<dbReference type="Proteomes" id="UP000504637">
    <property type="component" value="Unplaced"/>
</dbReference>
<proteinExistence type="predicted"/>
<accession>A0A6J3MHQ6</accession>
<dbReference type="OrthoDB" id="5593278at2759"/>
<keyword evidence="1" id="KW-1185">Reference proteome</keyword>
<evidence type="ECO:0000313" key="1">
    <source>
        <dbReference type="Proteomes" id="UP000504637"/>
    </source>
</evidence>
<reference evidence="2" key="1">
    <citation type="submission" date="2020-01" db="EMBL/GenBank/DDBJ databases">
        <authorList>
            <consortium name="DOE Joint Genome Institute"/>
            <person name="Haridas S."/>
            <person name="Albert R."/>
            <person name="Binder M."/>
            <person name="Bloem J."/>
            <person name="Labutti K."/>
            <person name="Salamov A."/>
            <person name="Andreopoulos B."/>
            <person name="Baker S.E."/>
            <person name="Barry K."/>
            <person name="Bills G."/>
            <person name="Bluhm B.H."/>
            <person name="Cannon C."/>
            <person name="Castanera R."/>
            <person name="Culley D.E."/>
            <person name="Daum C."/>
            <person name="Ezra D."/>
            <person name="Gonzalez J.B."/>
            <person name="Henrissat B."/>
            <person name="Kuo A."/>
            <person name="Liang C."/>
            <person name="Lipzen A."/>
            <person name="Lutzoni F."/>
            <person name="Magnuson J."/>
            <person name="Mondo S."/>
            <person name="Nolan M."/>
            <person name="Ohm R."/>
            <person name="Pangilinan J."/>
            <person name="Park H.-J."/>
            <person name="Ramirez L."/>
            <person name="Alfaro M."/>
            <person name="Sun H."/>
            <person name="Tritt A."/>
            <person name="Yoshinaga Y."/>
            <person name="Zwiers L.-H."/>
            <person name="Turgeon B.G."/>
            <person name="Goodwin S.B."/>
            <person name="Spatafora J.W."/>
            <person name="Crous P.W."/>
            <person name="Grigoriev I.V."/>
        </authorList>
    </citation>
    <scope>NUCLEOTIDE SEQUENCE</scope>
    <source>
        <strain evidence="2">CBS 342.82</strain>
    </source>
</reference>
<dbReference type="RefSeq" id="XP_033464522.1">
    <property type="nucleotide sequence ID" value="XM_033608313.1"/>
</dbReference>
<protein>
    <recommendedName>
        <fullName evidence="3">Proteasome assembly chaperone 3</fullName>
    </recommendedName>
</protein>
<dbReference type="PANTHER" id="PTHR31051">
    <property type="entry name" value="PROTEASOME ASSEMBLY CHAPERONE 3"/>
    <property type="match status" value="1"/>
</dbReference>
<gene>
    <name evidence="2" type="ORF">K489DRAFT_427834</name>
</gene>
<dbReference type="InterPro" id="IPR018788">
    <property type="entry name" value="Proteasome_assmbl_chp_3"/>
</dbReference>
<sequence length="149" mass="15774">MASIQAFPAQTQSTSRKVNNVVTEAMTISFSDKIMVTISQAGRLSHWVHVPLATSSSNPMDPGPLLTMDTENSLLPMTHLTATTVLGGTRQGDEVLGQTLATTIASAILTKRPSEARLLIVGLGLENGAESMAGRAEFEELIGIILDVL</sequence>
<reference evidence="2" key="3">
    <citation type="submission" date="2025-08" db="UniProtKB">
        <authorList>
            <consortium name="RefSeq"/>
        </authorList>
    </citation>
    <scope>IDENTIFICATION</scope>
    <source>
        <strain evidence="2">CBS 342.82</strain>
    </source>
</reference>
<evidence type="ECO:0000313" key="2">
    <source>
        <dbReference type="RefSeq" id="XP_033464522.1"/>
    </source>
</evidence>
<dbReference type="GO" id="GO:0043248">
    <property type="term" value="P:proteasome assembly"/>
    <property type="evidence" value="ECO:0007669"/>
    <property type="project" value="InterPro"/>
</dbReference>
<dbReference type="GeneID" id="54366113"/>
<evidence type="ECO:0008006" key="3">
    <source>
        <dbReference type="Google" id="ProtNLM"/>
    </source>
</evidence>
<reference evidence="2" key="2">
    <citation type="submission" date="2020-04" db="EMBL/GenBank/DDBJ databases">
        <authorList>
            <consortium name="NCBI Genome Project"/>
        </authorList>
    </citation>
    <scope>NUCLEOTIDE SEQUENCE</scope>
    <source>
        <strain evidence="2">CBS 342.82</strain>
    </source>
</reference>